<sequence>MTAAVAAITAALLVVVLAVLVVAIQALSQFSWHTVRVLANRRMAAWVVIGAIVGVCVPLGLAVNPNPLTTRIALPAS</sequence>
<feature type="transmembrane region" description="Helical" evidence="1">
    <location>
        <begin position="44"/>
        <end position="63"/>
    </location>
</feature>
<organism evidence="2 3">
    <name type="scientific">Micromonospora saelicesensis</name>
    <dbReference type="NCBI Taxonomy" id="285676"/>
    <lineage>
        <taxon>Bacteria</taxon>
        <taxon>Bacillati</taxon>
        <taxon>Actinomycetota</taxon>
        <taxon>Actinomycetes</taxon>
        <taxon>Micromonosporales</taxon>
        <taxon>Micromonosporaceae</taxon>
        <taxon>Micromonospora</taxon>
    </lineage>
</organism>
<keyword evidence="1" id="KW-1133">Transmembrane helix</keyword>
<evidence type="ECO:0000256" key="1">
    <source>
        <dbReference type="SAM" id="Phobius"/>
    </source>
</evidence>
<dbReference type="RefSeq" id="WP_112674582.1">
    <property type="nucleotide sequence ID" value="NZ_PYAG01000005.1"/>
</dbReference>
<dbReference type="Proteomes" id="UP000249419">
    <property type="component" value="Unassembled WGS sequence"/>
</dbReference>
<gene>
    <name evidence="2" type="ORF">PSN13_01345</name>
</gene>
<name>A0A328NQB4_9ACTN</name>
<accession>A0A328NQB4</accession>
<evidence type="ECO:0000313" key="2">
    <source>
        <dbReference type="EMBL" id="RAO37363.1"/>
    </source>
</evidence>
<proteinExistence type="predicted"/>
<dbReference type="AlphaFoldDB" id="A0A328NQB4"/>
<keyword evidence="1" id="KW-0812">Transmembrane</keyword>
<reference evidence="2 3" key="1">
    <citation type="submission" date="2018-03" db="EMBL/GenBank/DDBJ databases">
        <title>Defining the species Micromonospora saelicesensis and Micromonospora noduli under the framework of genomics.</title>
        <authorList>
            <person name="Riesco R."/>
            <person name="Trujillo M.E."/>
        </authorList>
    </citation>
    <scope>NUCLEOTIDE SEQUENCE [LARGE SCALE GENOMIC DNA]</scope>
    <source>
        <strain evidence="2 3">PSN13</strain>
    </source>
</reference>
<protein>
    <submittedName>
        <fullName evidence="2">Uncharacterized protein</fullName>
    </submittedName>
</protein>
<evidence type="ECO:0000313" key="3">
    <source>
        <dbReference type="Proteomes" id="UP000249419"/>
    </source>
</evidence>
<keyword evidence="1" id="KW-0472">Membrane</keyword>
<comment type="caution">
    <text evidence="2">The sequence shown here is derived from an EMBL/GenBank/DDBJ whole genome shotgun (WGS) entry which is preliminary data.</text>
</comment>
<dbReference type="EMBL" id="PYAG01000005">
    <property type="protein sequence ID" value="RAO37363.1"/>
    <property type="molecule type" value="Genomic_DNA"/>
</dbReference>